<dbReference type="PANTHER" id="PTHR31672:SF13">
    <property type="entry name" value="F-BOX PROTEIN CPR30-LIKE"/>
    <property type="match status" value="1"/>
</dbReference>
<organism evidence="2">
    <name type="scientific">Cucumis melo</name>
    <name type="common">Muskmelon</name>
    <dbReference type="NCBI Taxonomy" id="3656"/>
    <lineage>
        <taxon>Eukaryota</taxon>
        <taxon>Viridiplantae</taxon>
        <taxon>Streptophyta</taxon>
        <taxon>Embryophyta</taxon>
        <taxon>Tracheophyta</taxon>
        <taxon>Spermatophyta</taxon>
        <taxon>Magnoliopsida</taxon>
        <taxon>eudicotyledons</taxon>
        <taxon>Gunneridae</taxon>
        <taxon>Pentapetalae</taxon>
        <taxon>rosids</taxon>
        <taxon>fabids</taxon>
        <taxon>Cucurbitales</taxon>
        <taxon>Cucurbitaceae</taxon>
        <taxon>Benincaseae</taxon>
        <taxon>Cucumis</taxon>
    </lineage>
</organism>
<dbReference type="InterPro" id="IPR050796">
    <property type="entry name" value="SCF_F-box_component"/>
</dbReference>
<proteinExistence type="predicted"/>
<dbReference type="PROSITE" id="PS50181">
    <property type="entry name" value="FBOX"/>
    <property type="match status" value="1"/>
</dbReference>
<accession>A0A9I9EGT8</accession>
<dbReference type="SUPFAM" id="SSF81383">
    <property type="entry name" value="F-box domain"/>
    <property type="match status" value="1"/>
</dbReference>
<dbReference type="EnsemblPlants" id="MELO3C033559.2.1">
    <property type="protein sequence ID" value="MELO3C033559.2.1"/>
    <property type="gene ID" value="MELO3C033559.2"/>
</dbReference>
<dbReference type="Gene3D" id="1.20.1280.50">
    <property type="match status" value="1"/>
</dbReference>
<dbReference type="SMART" id="SM00256">
    <property type="entry name" value="FBOX"/>
    <property type="match status" value="1"/>
</dbReference>
<protein>
    <recommendedName>
        <fullName evidence="1">F-box domain-containing protein</fullName>
    </recommendedName>
</protein>
<dbReference type="Pfam" id="PF00646">
    <property type="entry name" value="F-box"/>
    <property type="match status" value="1"/>
</dbReference>
<gene>
    <name evidence="2" type="primary">103498749</name>
</gene>
<reference evidence="2" key="1">
    <citation type="submission" date="2023-03" db="UniProtKB">
        <authorList>
            <consortium name="EnsemblPlants"/>
        </authorList>
    </citation>
    <scope>IDENTIFICATION</scope>
</reference>
<dbReference type="Pfam" id="PF08268">
    <property type="entry name" value="FBA_3"/>
    <property type="match status" value="1"/>
</dbReference>
<dbReference type="NCBIfam" id="TIGR01640">
    <property type="entry name" value="F_box_assoc_1"/>
    <property type="match status" value="1"/>
</dbReference>
<feature type="domain" description="F-box" evidence="1">
    <location>
        <begin position="12"/>
        <end position="61"/>
    </location>
</feature>
<dbReference type="InterPro" id="IPR001810">
    <property type="entry name" value="F-box_dom"/>
</dbReference>
<sequence length="376" mass="43635">MEILETKKRIPMNINLRLPPHIVRAIFSKLSISNLPTCRVVCKTWNNLVLEYASSTKFLPTTTLFLSMADEISNYIPFKSTPWCNPKIHCVDIDSKTSYVASFGFEGDWSYITIVNSCNGLLYICKFTFDSLCEGILNPMTNEFMEIPQPEIELDVHSIGFGFSPRTKQYKLFRTEPEVLENLKKCHYIMEIFTFDNGYKQWRHFERLPFVVFHHGQYLNGVIYWIGKKLEKEGEAVIYALDVDTEQMECTATLEIGPSLKNGSIKIFEERVYAIISLMDKRVSPTSYKIELWRMQKKDSWIKEFSIDEESFGLITVFEDGELLIAIKDNIFRLDKSRKKIKIKTLNSSESRIKVIGCNTINSINFECFSNILARD</sequence>
<dbReference type="InterPro" id="IPR017451">
    <property type="entry name" value="F-box-assoc_interact_dom"/>
</dbReference>
<evidence type="ECO:0000259" key="1">
    <source>
        <dbReference type="PROSITE" id="PS50181"/>
    </source>
</evidence>
<dbReference type="InterPro" id="IPR013187">
    <property type="entry name" value="F-box-assoc_dom_typ3"/>
</dbReference>
<dbReference type="InterPro" id="IPR036047">
    <property type="entry name" value="F-box-like_dom_sf"/>
</dbReference>
<dbReference type="RefSeq" id="XP_008459707.2">
    <property type="nucleotide sequence ID" value="XM_008461485.2"/>
</dbReference>
<dbReference type="PANTHER" id="PTHR31672">
    <property type="entry name" value="BNACNNG10540D PROTEIN"/>
    <property type="match status" value="1"/>
</dbReference>
<name>A0A9I9EGT8_CUCME</name>
<evidence type="ECO:0000313" key="2">
    <source>
        <dbReference type="EnsemblPlants" id="MELO3C033559.2.1"/>
    </source>
</evidence>